<evidence type="ECO:0000313" key="10">
    <source>
        <dbReference type="Proteomes" id="UP000822688"/>
    </source>
</evidence>
<dbReference type="GO" id="GO:0022857">
    <property type="term" value="F:transmembrane transporter activity"/>
    <property type="evidence" value="ECO:0007669"/>
    <property type="project" value="InterPro"/>
</dbReference>
<keyword evidence="5 7" id="KW-0472">Membrane</keyword>
<feature type="transmembrane region" description="Helical" evidence="7">
    <location>
        <begin position="425"/>
        <end position="446"/>
    </location>
</feature>
<comment type="subcellular location">
    <subcellularLocation>
        <location evidence="1">Membrane</location>
        <topology evidence="1">Multi-pass membrane protein</topology>
    </subcellularLocation>
</comment>
<feature type="region of interest" description="Disordered" evidence="6">
    <location>
        <begin position="306"/>
        <end position="334"/>
    </location>
</feature>
<feature type="domain" description="Major facilitator superfamily (MFS) profile" evidence="8">
    <location>
        <begin position="44"/>
        <end position="580"/>
    </location>
</feature>
<feature type="transmembrane region" description="Helical" evidence="7">
    <location>
        <begin position="48"/>
        <end position="70"/>
    </location>
</feature>
<dbReference type="PANTHER" id="PTHR23504">
    <property type="entry name" value="MAJOR FACILITATOR SUPERFAMILY DOMAIN-CONTAINING PROTEIN 10"/>
    <property type="match status" value="1"/>
</dbReference>
<feature type="transmembrane region" description="Helical" evidence="7">
    <location>
        <begin position="82"/>
        <end position="99"/>
    </location>
</feature>
<evidence type="ECO:0000259" key="8">
    <source>
        <dbReference type="PROSITE" id="PS50850"/>
    </source>
</evidence>
<feature type="transmembrane region" description="Helical" evidence="7">
    <location>
        <begin position="111"/>
        <end position="131"/>
    </location>
</feature>
<evidence type="ECO:0000256" key="5">
    <source>
        <dbReference type="ARBA" id="ARBA00023136"/>
    </source>
</evidence>
<name>A0A8T0HZ19_CERPU</name>
<reference evidence="9" key="1">
    <citation type="submission" date="2020-06" db="EMBL/GenBank/DDBJ databases">
        <title>WGS assembly of Ceratodon purpureus strain R40.</title>
        <authorList>
            <person name="Carey S.B."/>
            <person name="Jenkins J."/>
            <person name="Shu S."/>
            <person name="Lovell J.T."/>
            <person name="Sreedasyam A."/>
            <person name="Maumus F."/>
            <person name="Tiley G.P."/>
            <person name="Fernandez-Pozo N."/>
            <person name="Barry K."/>
            <person name="Chen C."/>
            <person name="Wang M."/>
            <person name="Lipzen A."/>
            <person name="Daum C."/>
            <person name="Saski C.A."/>
            <person name="Payton A.C."/>
            <person name="Mcbreen J.C."/>
            <person name="Conrad R.E."/>
            <person name="Kollar L.M."/>
            <person name="Olsson S."/>
            <person name="Huttunen S."/>
            <person name="Landis J.B."/>
            <person name="Wickett N.J."/>
            <person name="Johnson M.G."/>
            <person name="Rensing S.A."/>
            <person name="Grimwood J."/>
            <person name="Schmutz J."/>
            <person name="Mcdaniel S.F."/>
        </authorList>
    </citation>
    <scope>NUCLEOTIDE SEQUENCE</scope>
    <source>
        <strain evidence="9">R40</strain>
    </source>
</reference>
<evidence type="ECO:0000313" key="9">
    <source>
        <dbReference type="EMBL" id="KAG0575901.1"/>
    </source>
</evidence>
<feature type="transmembrane region" description="Helical" evidence="7">
    <location>
        <begin position="453"/>
        <end position="471"/>
    </location>
</feature>
<dbReference type="InterPro" id="IPR011701">
    <property type="entry name" value="MFS"/>
</dbReference>
<evidence type="ECO:0000256" key="1">
    <source>
        <dbReference type="ARBA" id="ARBA00004141"/>
    </source>
</evidence>
<keyword evidence="3 7" id="KW-0812">Transmembrane</keyword>
<feature type="transmembrane region" description="Helical" evidence="7">
    <location>
        <begin position="477"/>
        <end position="505"/>
    </location>
</feature>
<evidence type="ECO:0000256" key="7">
    <source>
        <dbReference type="SAM" id="Phobius"/>
    </source>
</evidence>
<feature type="transmembrane region" description="Helical" evidence="7">
    <location>
        <begin position="374"/>
        <end position="393"/>
    </location>
</feature>
<accession>A0A8T0HZ19</accession>
<dbReference type="Gene3D" id="1.20.1250.20">
    <property type="entry name" value="MFS general substrate transporter like domains"/>
    <property type="match status" value="2"/>
</dbReference>
<dbReference type="SUPFAM" id="SSF103473">
    <property type="entry name" value="MFS general substrate transporter"/>
    <property type="match status" value="1"/>
</dbReference>
<dbReference type="InterPro" id="IPR036259">
    <property type="entry name" value="MFS_trans_sf"/>
</dbReference>
<keyword evidence="2" id="KW-0813">Transport</keyword>
<comment type="caution">
    <text evidence="9">The sequence shown here is derived from an EMBL/GenBank/DDBJ whole genome shotgun (WGS) entry which is preliminary data.</text>
</comment>
<evidence type="ECO:0000256" key="2">
    <source>
        <dbReference type="ARBA" id="ARBA00022448"/>
    </source>
</evidence>
<dbReference type="Proteomes" id="UP000822688">
    <property type="component" value="Chromosome 5"/>
</dbReference>
<proteinExistence type="predicted"/>
<dbReference type="AlphaFoldDB" id="A0A8T0HZ19"/>
<dbReference type="PANTHER" id="PTHR23504:SF15">
    <property type="entry name" value="MAJOR FACILITATOR SUPERFAMILY (MFS) PROFILE DOMAIN-CONTAINING PROTEIN"/>
    <property type="match status" value="1"/>
</dbReference>
<feature type="transmembrane region" description="Helical" evidence="7">
    <location>
        <begin position="172"/>
        <end position="195"/>
    </location>
</feature>
<evidence type="ECO:0000256" key="3">
    <source>
        <dbReference type="ARBA" id="ARBA00022692"/>
    </source>
</evidence>
<dbReference type="Pfam" id="PF07690">
    <property type="entry name" value="MFS_1"/>
    <property type="match status" value="2"/>
</dbReference>
<protein>
    <recommendedName>
        <fullName evidence="8">Major facilitator superfamily (MFS) profile domain-containing protein</fullName>
    </recommendedName>
</protein>
<dbReference type="CDD" id="cd17330">
    <property type="entry name" value="MFS_SLC46_TetA_like"/>
    <property type="match status" value="1"/>
</dbReference>
<dbReference type="PROSITE" id="PS50850">
    <property type="entry name" value="MFS"/>
    <property type="match status" value="1"/>
</dbReference>
<feature type="transmembrane region" description="Helical" evidence="7">
    <location>
        <begin position="517"/>
        <end position="543"/>
    </location>
</feature>
<dbReference type="InterPro" id="IPR020846">
    <property type="entry name" value="MFS_dom"/>
</dbReference>
<sequence>MSGMAVDVEQPLLEEKARALEYPNCPGCKNSYLQDADAKLPLRELATLAALTLVNALPISSLYPFLYFMVRDFNVAKSEKDIGFYAGYIGSAFMVGRFLTSVHWGMAADKYGRVPVMCIGVISVIVFHTMFGVSTTFWMALISRFLLGSFNGMLGTVKAYAAEVCSERHQAISVSIVGTVWGLGLIIGPAMGGYFSQPAIKYPNLFPPGSLFDRYAYLLPSLLVVAIAFPTLYITLHLPETLHRHDIEEVDKVEVVKDETSVSLPIPGNMSRSGSRKYSVCEGMESPALISPFGSMPEDNLQHLERRSQNFERVPSRSSSLRSRRDNEEDHIDACDGYKDLPEYQVDSTHVEEENKLVATSEQKLFRAAKKKKSLFASKPLMASIAVYCLWSLHDMAYTEIFSLWCVSPSANGGLDLTTTDVGQILALSGFTMLLFQLFAFASLVNLMGAVRLSQVAAVLTFFLMAAYPFMTMLHGMTLWVVLNILSVLKNIFGTAIFTSTFILVNNSVTQDQRGAANGLAMSLVSLFKAIGPAGGGSIFAWAQRRQSDFLPGNQLVFFSLAVVVLLTIICTCEPILPRYLDRPIPADTNGDKE</sequence>
<feature type="transmembrane region" description="Helical" evidence="7">
    <location>
        <begin position="555"/>
        <end position="577"/>
    </location>
</feature>
<dbReference type="GO" id="GO:0016020">
    <property type="term" value="C:membrane"/>
    <property type="evidence" value="ECO:0007669"/>
    <property type="project" value="UniProtKB-SubCell"/>
</dbReference>
<keyword evidence="10" id="KW-1185">Reference proteome</keyword>
<gene>
    <name evidence="9" type="ORF">KC19_5G038800</name>
</gene>
<evidence type="ECO:0000256" key="4">
    <source>
        <dbReference type="ARBA" id="ARBA00022989"/>
    </source>
</evidence>
<keyword evidence="4 7" id="KW-1133">Transmembrane helix</keyword>
<feature type="transmembrane region" description="Helical" evidence="7">
    <location>
        <begin position="215"/>
        <end position="236"/>
    </location>
</feature>
<organism evidence="9 10">
    <name type="scientific">Ceratodon purpureus</name>
    <name type="common">Fire moss</name>
    <name type="synonym">Dicranum purpureum</name>
    <dbReference type="NCBI Taxonomy" id="3225"/>
    <lineage>
        <taxon>Eukaryota</taxon>
        <taxon>Viridiplantae</taxon>
        <taxon>Streptophyta</taxon>
        <taxon>Embryophyta</taxon>
        <taxon>Bryophyta</taxon>
        <taxon>Bryophytina</taxon>
        <taxon>Bryopsida</taxon>
        <taxon>Dicranidae</taxon>
        <taxon>Pseudoditrichales</taxon>
        <taxon>Ditrichaceae</taxon>
        <taxon>Ceratodon</taxon>
    </lineage>
</organism>
<evidence type="ECO:0000256" key="6">
    <source>
        <dbReference type="SAM" id="MobiDB-lite"/>
    </source>
</evidence>
<feature type="compositionally biased region" description="Basic and acidic residues" evidence="6">
    <location>
        <begin position="323"/>
        <end position="334"/>
    </location>
</feature>
<dbReference type="EMBL" id="CM026425">
    <property type="protein sequence ID" value="KAG0575901.1"/>
    <property type="molecule type" value="Genomic_DNA"/>
</dbReference>